<evidence type="ECO:0000256" key="15">
    <source>
        <dbReference type="ARBA" id="ARBA00022989"/>
    </source>
</evidence>
<dbReference type="GO" id="GO:0004674">
    <property type="term" value="F:protein serine/threonine kinase activity"/>
    <property type="evidence" value="ECO:0007669"/>
    <property type="project" value="UniProtKB-KW"/>
</dbReference>
<dbReference type="FunFam" id="1.10.510.10:FF:000445">
    <property type="entry name" value="MDIS1-interacting receptor like kinase 2"/>
    <property type="match status" value="1"/>
</dbReference>
<dbReference type="InterPro" id="IPR013210">
    <property type="entry name" value="LRR_N_plant-typ"/>
</dbReference>
<keyword evidence="16 23" id="KW-0472">Membrane</keyword>
<evidence type="ECO:0000313" key="26">
    <source>
        <dbReference type="Proteomes" id="UP001188597"/>
    </source>
</evidence>
<dbReference type="GO" id="GO:0051707">
    <property type="term" value="P:response to other organism"/>
    <property type="evidence" value="ECO:0007669"/>
    <property type="project" value="UniProtKB-ARBA"/>
</dbReference>
<evidence type="ECO:0000259" key="24">
    <source>
        <dbReference type="PROSITE" id="PS50011"/>
    </source>
</evidence>
<dbReference type="Gene3D" id="1.10.510.10">
    <property type="entry name" value="Transferase(Phosphotransferase) domain 1"/>
    <property type="match status" value="1"/>
</dbReference>
<evidence type="ECO:0000256" key="12">
    <source>
        <dbReference type="ARBA" id="ARBA00022777"/>
    </source>
</evidence>
<evidence type="ECO:0000256" key="20">
    <source>
        <dbReference type="ARBA" id="ARBA00047899"/>
    </source>
</evidence>
<protein>
    <recommendedName>
        <fullName evidence="2">non-specific serine/threonine protein kinase</fullName>
        <ecNumber evidence="2">2.7.11.1</ecNumber>
    </recommendedName>
</protein>
<dbReference type="GO" id="GO:0005886">
    <property type="term" value="C:plasma membrane"/>
    <property type="evidence" value="ECO:0007669"/>
    <property type="project" value="UniProtKB-SubCell"/>
</dbReference>
<dbReference type="GO" id="GO:0010074">
    <property type="term" value="P:maintenance of meristem identity"/>
    <property type="evidence" value="ECO:0007669"/>
    <property type="project" value="UniProtKB-ARBA"/>
</dbReference>
<sequence>MQPLLCNPVTLHFIARHVFLTCLSILFLASCVRFHITAAKEVACEGKEAMALLRWKSSLDNQSQALLSSWDGKNPCSNWVGVGYRRSSVSHLNLSSYGLRGTLHDLDFPSLPHLTRLDISNNSLYGTIPSNVGTSSSLDFLNLSVNKFSGEIPSEIGLLTNLTFFSMYDNQINGSIPQDIGKLRSLVELLMVMNNLTGPIPASIGNLGKLTNLLLYQNQLSGSIPQEVGMLKSLVHLDLSMNDLTGSIPTSFGNLDNLTLLDLSVNHLTGPLPTSIGNLANLRILYLFENELSGRIPSTVGNLTKLNEFILNENHLSGSIPAELGKLKSLTDLTLFTNKFTGSLPSELNNLTDLQTFQLSDNKFTGRLPDDVCLGGVLNFFAVVYNNFTGPVPKSLKNCTSLFRARLEINHLTGNITDAFGIYPNLSYIDLSYNNFYGELSDNWGLCHNLTSLKISNNNLVGRIPPGIGKATQLSVLDLSSNHLVGEIPANLGNLVSLVDLFLDENRLIASIPPDIGNLFTLGRLNLAANNLSGGIPKELGKCTKLWSLNLSQNRLENGIPYETSKLWNLQRLDLSQNLLTGEIPRQLGELKTLDLLNLSHNALSGSIPSVLSEMLGLTSVDMSFNQLEGPVPDIKAFKGAFSQALKHNKGLCGNFTGLDACPITSQRKKRKNVLILILLPLFGIGFLSILVLAIFLYVRRKVKKDAETPAEVKSNVFDIWSYDGKMVYENIIEGTEDFNSKHIVGVGGYGTVYRAELPSGQVVAVKKLHASDDGELGNPKGFTWEIRVLTEIRHRNIVKLYGFCSHPRHSFLVYEFVQGGSLETLLRNEEQAVKFDWTKRVDVVRGVANALSYMHHDCSLPVVHRDISSKNILLDSELEVAHVSDFGTARLLRPNSSKWTSFAGTFGYAAPGIYLVQTTSSKQKCYSSIYPGFISFLPYTELAYSVEANRSCDVYSFGVLAFEIILGKHPGDLVLSLSSSTSSSPVSDVPGMLLMDVLDQRLSPPQKQVLEEVAFVVKLASACCQTIPHSRPTMQQILVHLFKPRSRFQLPLEMITLGKLVENECSTP</sequence>
<organism evidence="25 26">
    <name type="scientific">Escallonia herrerae</name>
    <dbReference type="NCBI Taxonomy" id="1293975"/>
    <lineage>
        <taxon>Eukaryota</taxon>
        <taxon>Viridiplantae</taxon>
        <taxon>Streptophyta</taxon>
        <taxon>Embryophyta</taxon>
        <taxon>Tracheophyta</taxon>
        <taxon>Spermatophyta</taxon>
        <taxon>Magnoliopsida</taxon>
        <taxon>eudicotyledons</taxon>
        <taxon>Gunneridae</taxon>
        <taxon>Pentapetalae</taxon>
        <taxon>asterids</taxon>
        <taxon>campanulids</taxon>
        <taxon>Escalloniales</taxon>
        <taxon>Escalloniaceae</taxon>
        <taxon>Escallonia</taxon>
    </lineage>
</organism>
<dbReference type="Pfam" id="PF00069">
    <property type="entry name" value="Pkinase"/>
    <property type="match status" value="1"/>
</dbReference>
<evidence type="ECO:0000256" key="8">
    <source>
        <dbReference type="ARBA" id="ARBA00022692"/>
    </source>
</evidence>
<dbReference type="Pfam" id="PF23598">
    <property type="entry name" value="LRR_14"/>
    <property type="match status" value="1"/>
</dbReference>
<dbReference type="FunFam" id="3.80.10.10:FF:000177">
    <property type="entry name" value="Leucine-rich repeat receptor-like serine/threonine-protein kinase At1g17230"/>
    <property type="match status" value="1"/>
</dbReference>
<dbReference type="InterPro" id="IPR011009">
    <property type="entry name" value="Kinase-like_dom_sf"/>
</dbReference>
<dbReference type="PROSITE" id="PS00109">
    <property type="entry name" value="PROTEIN_KINASE_TYR"/>
    <property type="match status" value="1"/>
</dbReference>
<dbReference type="InterPro" id="IPR008266">
    <property type="entry name" value="Tyr_kinase_AS"/>
</dbReference>
<keyword evidence="26" id="KW-1185">Reference proteome</keyword>
<dbReference type="GO" id="GO:0005524">
    <property type="term" value="F:ATP binding"/>
    <property type="evidence" value="ECO:0007669"/>
    <property type="project" value="UniProtKB-UniRule"/>
</dbReference>
<dbReference type="GO" id="GO:0010082">
    <property type="term" value="P:regulation of root meristem growth"/>
    <property type="evidence" value="ECO:0007669"/>
    <property type="project" value="UniProtKB-ARBA"/>
</dbReference>
<keyword evidence="17" id="KW-1015">Disulfide bond</keyword>
<dbReference type="InterPro" id="IPR003591">
    <property type="entry name" value="Leu-rich_rpt_typical-subtyp"/>
</dbReference>
<evidence type="ECO:0000256" key="4">
    <source>
        <dbReference type="ARBA" id="ARBA00022527"/>
    </source>
</evidence>
<dbReference type="FunFam" id="3.30.200.20:FF:000309">
    <property type="entry name" value="Leucine-rich repeat receptor protein kinase MSP1"/>
    <property type="match status" value="1"/>
</dbReference>
<dbReference type="Pfam" id="PF00560">
    <property type="entry name" value="LRR_1"/>
    <property type="match status" value="6"/>
</dbReference>
<evidence type="ECO:0000256" key="23">
    <source>
        <dbReference type="SAM" id="Phobius"/>
    </source>
</evidence>
<dbReference type="Gene3D" id="3.30.200.20">
    <property type="entry name" value="Phosphorylase Kinase, domain 1"/>
    <property type="match status" value="1"/>
</dbReference>
<evidence type="ECO:0000256" key="10">
    <source>
        <dbReference type="ARBA" id="ARBA00022737"/>
    </source>
</evidence>
<accession>A0AA88WKM4</accession>
<evidence type="ECO:0000256" key="5">
    <source>
        <dbReference type="ARBA" id="ARBA00022553"/>
    </source>
</evidence>
<keyword evidence="9" id="KW-0732">Signal</keyword>
<dbReference type="PANTHER" id="PTHR27000:SF775">
    <property type="entry name" value="PLANT INTRACELLULAR RAS-GROUP-RELATED LRR PROTEIN 3"/>
    <property type="match status" value="1"/>
</dbReference>
<dbReference type="SMART" id="SM00369">
    <property type="entry name" value="LRR_TYP"/>
    <property type="match status" value="9"/>
</dbReference>
<keyword evidence="6" id="KW-0433">Leucine-rich repeat</keyword>
<evidence type="ECO:0000256" key="21">
    <source>
        <dbReference type="ARBA" id="ARBA00048679"/>
    </source>
</evidence>
<gene>
    <name evidence="25" type="ORF">RJ639_039332</name>
</gene>
<evidence type="ECO:0000256" key="2">
    <source>
        <dbReference type="ARBA" id="ARBA00012513"/>
    </source>
</evidence>
<keyword evidence="7" id="KW-0808">Transferase</keyword>
<dbReference type="EMBL" id="JAVXUP010000434">
    <property type="protein sequence ID" value="KAK3027979.1"/>
    <property type="molecule type" value="Genomic_DNA"/>
</dbReference>
<keyword evidence="14" id="KW-0832">Ubl conjugation</keyword>
<dbReference type="FunFam" id="3.80.10.10:FF:000400">
    <property type="entry name" value="Nuclear pore complex protein NUP107"/>
    <property type="match status" value="1"/>
</dbReference>
<feature type="transmembrane region" description="Helical" evidence="23">
    <location>
        <begin position="13"/>
        <end position="32"/>
    </location>
</feature>
<evidence type="ECO:0000256" key="14">
    <source>
        <dbReference type="ARBA" id="ARBA00022843"/>
    </source>
</evidence>
<dbReference type="PROSITE" id="PS00107">
    <property type="entry name" value="PROTEIN_KINASE_ATP"/>
    <property type="match status" value="1"/>
</dbReference>
<dbReference type="SUPFAM" id="SSF56112">
    <property type="entry name" value="Protein kinase-like (PK-like)"/>
    <property type="match status" value="1"/>
</dbReference>
<dbReference type="InterPro" id="IPR001611">
    <property type="entry name" value="Leu-rich_rpt"/>
</dbReference>
<dbReference type="EC" id="2.7.11.1" evidence="2"/>
<comment type="subcellular location">
    <subcellularLocation>
        <location evidence="1">Cell membrane</location>
        <topology evidence="1">Single-pass type I membrane protein</topology>
    </subcellularLocation>
</comment>
<evidence type="ECO:0000256" key="18">
    <source>
        <dbReference type="ARBA" id="ARBA00023170"/>
    </source>
</evidence>
<evidence type="ECO:0000313" key="25">
    <source>
        <dbReference type="EMBL" id="KAK3027979.1"/>
    </source>
</evidence>
<evidence type="ECO:0000256" key="13">
    <source>
        <dbReference type="ARBA" id="ARBA00022840"/>
    </source>
</evidence>
<dbReference type="InterPro" id="IPR017441">
    <property type="entry name" value="Protein_kinase_ATP_BS"/>
</dbReference>
<keyword evidence="13 22" id="KW-0067">ATP-binding</keyword>
<dbReference type="Proteomes" id="UP001188597">
    <property type="component" value="Unassembled WGS sequence"/>
</dbReference>
<feature type="transmembrane region" description="Helical" evidence="23">
    <location>
        <begin position="674"/>
        <end position="699"/>
    </location>
</feature>
<evidence type="ECO:0000256" key="9">
    <source>
        <dbReference type="ARBA" id="ARBA00022729"/>
    </source>
</evidence>
<feature type="domain" description="Protein kinase" evidence="24">
    <location>
        <begin position="739"/>
        <end position="1044"/>
    </location>
</feature>
<dbReference type="AlphaFoldDB" id="A0AA88WKM4"/>
<comment type="caution">
    <text evidence="25">The sequence shown here is derived from an EMBL/GenBank/DDBJ whole genome shotgun (WGS) entry which is preliminary data.</text>
</comment>
<reference evidence="25" key="1">
    <citation type="submission" date="2022-12" db="EMBL/GenBank/DDBJ databases">
        <title>Draft genome assemblies for two species of Escallonia (Escalloniales).</title>
        <authorList>
            <person name="Chanderbali A."/>
            <person name="Dervinis C."/>
            <person name="Anghel I."/>
            <person name="Soltis D."/>
            <person name="Soltis P."/>
            <person name="Zapata F."/>
        </authorList>
    </citation>
    <scope>NUCLEOTIDE SEQUENCE</scope>
    <source>
        <strain evidence="25">UCBG64.0493</strain>
        <tissue evidence="25">Leaf</tissue>
    </source>
</reference>
<dbReference type="FunFam" id="3.80.10.10:FF:000775">
    <property type="entry name" value="Predicted protein"/>
    <property type="match status" value="1"/>
</dbReference>
<keyword evidence="18" id="KW-0675">Receptor</keyword>
<name>A0AA88WKM4_9ASTE</name>
<keyword evidence="8 23" id="KW-0812">Transmembrane</keyword>
<evidence type="ECO:0000256" key="1">
    <source>
        <dbReference type="ARBA" id="ARBA00004251"/>
    </source>
</evidence>
<dbReference type="PROSITE" id="PS50011">
    <property type="entry name" value="PROTEIN_KINASE_DOM"/>
    <property type="match status" value="1"/>
</dbReference>
<dbReference type="InterPro" id="IPR032675">
    <property type="entry name" value="LRR_dom_sf"/>
</dbReference>
<evidence type="ECO:0000256" key="7">
    <source>
        <dbReference type="ARBA" id="ARBA00022679"/>
    </source>
</evidence>
<proteinExistence type="predicted"/>
<evidence type="ECO:0000256" key="19">
    <source>
        <dbReference type="ARBA" id="ARBA00023180"/>
    </source>
</evidence>
<keyword evidence="5" id="KW-0597">Phosphoprotein</keyword>
<evidence type="ECO:0000256" key="22">
    <source>
        <dbReference type="PROSITE-ProRule" id="PRU10141"/>
    </source>
</evidence>
<evidence type="ECO:0000256" key="17">
    <source>
        <dbReference type="ARBA" id="ARBA00023157"/>
    </source>
</evidence>
<feature type="binding site" evidence="22">
    <location>
        <position position="768"/>
    </location>
    <ligand>
        <name>ATP</name>
        <dbReference type="ChEBI" id="CHEBI:30616"/>
    </ligand>
</feature>
<dbReference type="InterPro" id="IPR000719">
    <property type="entry name" value="Prot_kinase_dom"/>
</dbReference>
<evidence type="ECO:0000256" key="16">
    <source>
        <dbReference type="ARBA" id="ARBA00023136"/>
    </source>
</evidence>
<keyword evidence="12" id="KW-0418">Kinase</keyword>
<dbReference type="GO" id="GO:0006952">
    <property type="term" value="P:defense response"/>
    <property type="evidence" value="ECO:0007669"/>
    <property type="project" value="UniProtKB-ARBA"/>
</dbReference>
<keyword evidence="4" id="KW-0723">Serine/threonine-protein kinase</keyword>
<dbReference type="SUPFAM" id="SSF52047">
    <property type="entry name" value="RNI-like"/>
    <property type="match status" value="1"/>
</dbReference>
<keyword evidence="3" id="KW-1003">Cell membrane</keyword>
<comment type="catalytic activity">
    <reaction evidence="21">
        <text>L-seryl-[protein] + ATP = O-phospho-L-seryl-[protein] + ADP + H(+)</text>
        <dbReference type="Rhea" id="RHEA:17989"/>
        <dbReference type="Rhea" id="RHEA-COMP:9863"/>
        <dbReference type="Rhea" id="RHEA-COMP:11604"/>
        <dbReference type="ChEBI" id="CHEBI:15378"/>
        <dbReference type="ChEBI" id="CHEBI:29999"/>
        <dbReference type="ChEBI" id="CHEBI:30616"/>
        <dbReference type="ChEBI" id="CHEBI:83421"/>
        <dbReference type="ChEBI" id="CHEBI:456216"/>
        <dbReference type="EC" id="2.7.11.1"/>
    </reaction>
</comment>
<keyword evidence="15 23" id="KW-1133">Transmembrane helix</keyword>
<evidence type="ECO:0000256" key="11">
    <source>
        <dbReference type="ARBA" id="ARBA00022741"/>
    </source>
</evidence>
<dbReference type="Pfam" id="PF08263">
    <property type="entry name" value="LRRNT_2"/>
    <property type="match status" value="1"/>
</dbReference>
<dbReference type="PANTHER" id="PTHR27000">
    <property type="entry name" value="LEUCINE-RICH REPEAT RECEPTOR-LIKE PROTEIN KINASE FAMILY PROTEIN-RELATED"/>
    <property type="match status" value="1"/>
</dbReference>
<comment type="catalytic activity">
    <reaction evidence="20">
        <text>L-threonyl-[protein] + ATP = O-phospho-L-threonyl-[protein] + ADP + H(+)</text>
        <dbReference type="Rhea" id="RHEA:46608"/>
        <dbReference type="Rhea" id="RHEA-COMP:11060"/>
        <dbReference type="Rhea" id="RHEA-COMP:11605"/>
        <dbReference type="ChEBI" id="CHEBI:15378"/>
        <dbReference type="ChEBI" id="CHEBI:30013"/>
        <dbReference type="ChEBI" id="CHEBI:30616"/>
        <dbReference type="ChEBI" id="CHEBI:61977"/>
        <dbReference type="ChEBI" id="CHEBI:456216"/>
        <dbReference type="EC" id="2.7.11.1"/>
    </reaction>
</comment>
<dbReference type="InterPro" id="IPR055414">
    <property type="entry name" value="LRR_R13L4/SHOC2-like"/>
</dbReference>
<dbReference type="SUPFAM" id="SSF52058">
    <property type="entry name" value="L domain-like"/>
    <property type="match status" value="1"/>
</dbReference>
<evidence type="ECO:0000256" key="6">
    <source>
        <dbReference type="ARBA" id="ARBA00022614"/>
    </source>
</evidence>
<keyword evidence="10" id="KW-0677">Repeat</keyword>
<keyword evidence="19" id="KW-0325">Glycoprotein</keyword>
<keyword evidence="11 22" id="KW-0547">Nucleotide-binding</keyword>
<evidence type="ECO:0000256" key="3">
    <source>
        <dbReference type="ARBA" id="ARBA00022475"/>
    </source>
</evidence>
<dbReference type="Gene3D" id="3.80.10.10">
    <property type="entry name" value="Ribonuclease Inhibitor"/>
    <property type="match status" value="3"/>
</dbReference>